<dbReference type="EMBL" id="KV875100">
    <property type="protein sequence ID" value="OIW27017.1"/>
    <property type="molecule type" value="Genomic_DNA"/>
</dbReference>
<dbReference type="OrthoDB" id="14603at2759"/>
<keyword evidence="7 9" id="KW-0496">Mitochondrion</keyword>
<dbReference type="GO" id="GO:0033617">
    <property type="term" value="P:mitochondrial respiratory chain complex IV assembly"/>
    <property type="evidence" value="ECO:0007669"/>
    <property type="project" value="InterPro"/>
</dbReference>
<comment type="function">
    <text evidence="9">Involved in the assembly of the cytochrome c oxidase complex.</text>
</comment>
<keyword evidence="8 9" id="KW-0472">Membrane</keyword>
<dbReference type="GO" id="GO:0005743">
    <property type="term" value="C:mitochondrial inner membrane"/>
    <property type="evidence" value="ECO:0007669"/>
    <property type="project" value="UniProtKB-SubCell"/>
</dbReference>
<dbReference type="PANTHER" id="PTHR31586">
    <property type="entry name" value="CYTOCHROME C OXIDASE PROTEIN 20"/>
    <property type="match status" value="1"/>
</dbReference>
<evidence type="ECO:0000256" key="3">
    <source>
        <dbReference type="ARBA" id="ARBA00017689"/>
    </source>
</evidence>
<evidence type="ECO:0000256" key="8">
    <source>
        <dbReference type="ARBA" id="ARBA00023136"/>
    </source>
</evidence>
<evidence type="ECO:0000313" key="12">
    <source>
        <dbReference type="EMBL" id="OIW27017.1"/>
    </source>
</evidence>
<evidence type="ECO:0000256" key="1">
    <source>
        <dbReference type="ARBA" id="ARBA00004273"/>
    </source>
</evidence>
<evidence type="ECO:0000256" key="5">
    <source>
        <dbReference type="ARBA" id="ARBA00022792"/>
    </source>
</evidence>
<dbReference type="AlphaFoldDB" id="A0A1J7J119"/>
<protein>
    <recommendedName>
        <fullName evidence="3 9">Cytochrome c oxidase assembly protein COX20, mitochondrial</fullName>
    </recommendedName>
</protein>
<dbReference type="InterPro" id="IPR022533">
    <property type="entry name" value="Cox20"/>
</dbReference>
<dbReference type="FunCoup" id="A0A1J7J119">
    <property type="interactions" value="214"/>
</dbReference>
<keyword evidence="4" id="KW-0812">Transmembrane</keyword>
<reference evidence="12 13" key="1">
    <citation type="submission" date="2016-10" db="EMBL/GenBank/DDBJ databases">
        <title>Draft genome sequence of Coniochaeta ligniaria NRRL30616, a lignocellulolytic fungus for bioabatement of inhibitors in plant biomass hydrolysates.</title>
        <authorList>
            <consortium name="DOE Joint Genome Institute"/>
            <person name="Jimenez D.J."/>
            <person name="Hector R.E."/>
            <person name="Riley R."/>
            <person name="Sun H."/>
            <person name="Grigoriev I.V."/>
            <person name="Van Elsas J.D."/>
            <person name="Nichols N.N."/>
        </authorList>
    </citation>
    <scope>NUCLEOTIDE SEQUENCE [LARGE SCALE GENOMIC DNA]</scope>
    <source>
        <strain evidence="12 13">NRRL 30616</strain>
    </source>
</reference>
<keyword evidence="13" id="KW-1185">Reference proteome</keyword>
<keyword evidence="6" id="KW-1133">Transmembrane helix</keyword>
<feature type="coiled-coil region" evidence="10">
    <location>
        <begin position="137"/>
        <end position="176"/>
    </location>
</feature>
<dbReference type="STRING" id="1408157.A0A1J7J119"/>
<feature type="region of interest" description="Disordered" evidence="11">
    <location>
        <begin position="1"/>
        <end position="53"/>
    </location>
</feature>
<evidence type="ECO:0000256" key="10">
    <source>
        <dbReference type="SAM" id="Coils"/>
    </source>
</evidence>
<proteinExistence type="inferred from homology"/>
<dbReference type="InParanoid" id="A0A1J7J119"/>
<dbReference type="Proteomes" id="UP000182658">
    <property type="component" value="Unassembled WGS sequence"/>
</dbReference>
<evidence type="ECO:0000256" key="9">
    <source>
        <dbReference type="PIRNR" id="PIRNR007871"/>
    </source>
</evidence>
<evidence type="ECO:0000313" key="13">
    <source>
        <dbReference type="Proteomes" id="UP000182658"/>
    </source>
</evidence>
<dbReference type="PANTHER" id="PTHR31586:SF1">
    <property type="entry name" value="CYTOCHROME C OXIDASE ASSEMBLY PROTEIN COX20, MITOCHONDRIAL"/>
    <property type="match status" value="1"/>
</dbReference>
<evidence type="ECO:0000256" key="4">
    <source>
        <dbReference type="ARBA" id="ARBA00022692"/>
    </source>
</evidence>
<comment type="similarity">
    <text evidence="2 9">Belongs to the COX20 family.</text>
</comment>
<evidence type="ECO:0000256" key="2">
    <source>
        <dbReference type="ARBA" id="ARBA00009575"/>
    </source>
</evidence>
<organism evidence="12 13">
    <name type="scientific">Coniochaeta ligniaria NRRL 30616</name>
    <dbReference type="NCBI Taxonomy" id="1408157"/>
    <lineage>
        <taxon>Eukaryota</taxon>
        <taxon>Fungi</taxon>
        <taxon>Dikarya</taxon>
        <taxon>Ascomycota</taxon>
        <taxon>Pezizomycotina</taxon>
        <taxon>Sordariomycetes</taxon>
        <taxon>Sordariomycetidae</taxon>
        <taxon>Coniochaetales</taxon>
        <taxon>Coniochaetaceae</taxon>
        <taxon>Coniochaeta</taxon>
    </lineage>
</organism>
<accession>A0A1J7J119</accession>
<comment type="subcellular location">
    <subcellularLocation>
        <location evidence="1 9">Mitochondrion inner membrane</location>
    </subcellularLocation>
</comment>
<sequence>MAPSDTLTPSSSSPTTITSSQLQPPPQPYLNHGANQPTPTRAEAESARSQLAARQPTIADAWASVKAGDLLSVHQAPCSRTGFLTGIGSGAAVGALRFVLGSGVPKAANWAVGAGVLGAVLQYEYCQASRRREREKMKRVVEVYDKKQAETRALEEERIRAQKAQQEEEARRKVEKSWWKVW</sequence>
<evidence type="ECO:0000256" key="11">
    <source>
        <dbReference type="SAM" id="MobiDB-lite"/>
    </source>
</evidence>
<keyword evidence="10" id="KW-0175">Coiled coil</keyword>
<gene>
    <name evidence="12" type="ORF">CONLIGDRAFT_494590</name>
</gene>
<dbReference type="Pfam" id="PF12597">
    <property type="entry name" value="Cox20"/>
    <property type="match status" value="1"/>
</dbReference>
<evidence type="ECO:0000256" key="6">
    <source>
        <dbReference type="ARBA" id="ARBA00022989"/>
    </source>
</evidence>
<name>A0A1J7J119_9PEZI</name>
<keyword evidence="5 9" id="KW-0999">Mitochondrion inner membrane</keyword>
<evidence type="ECO:0000256" key="7">
    <source>
        <dbReference type="ARBA" id="ARBA00023128"/>
    </source>
</evidence>
<feature type="compositionally biased region" description="Low complexity" evidence="11">
    <location>
        <begin position="1"/>
        <end position="22"/>
    </location>
</feature>
<dbReference type="PIRSF" id="PIRSF007871">
    <property type="entry name" value="Cox20"/>
    <property type="match status" value="1"/>
</dbReference>